<evidence type="ECO:0000313" key="3">
    <source>
        <dbReference type="Proteomes" id="UP000274131"/>
    </source>
</evidence>
<evidence type="ECO:0000256" key="1">
    <source>
        <dbReference type="SAM" id="Phobius"/>
    </source>
</evidence>
<dbReference type="OrthoDB" id="5832802at2759"/>
<organism evidence="4">
    <name type="scientific">Enterobius vermicularis</name>
    <name type="common">Human pinworm</name>
    <dbReference type="NCBI Taxonomy" id="51028"/>
    <lineage>
        <taxon>Eukaryota</taxon>
        <taxon>Metazoa</taxon>
        <taxon>Ecdysozoa</taxon>
        <taxon>Nematoda</taxon>
        <taxon>Chromadorea</taxon>
        <taxon>Rhabditida</taxon>
        <taxon>Spirurina</taxon>
        <taxon>Oxyuridomorpha</taxon>
        <taxon>Oxyuroidea</taxon>
        <taxon>Oxyuridae</taxon>
        <taxon>Enterobius</taxon>
    </lineage>
</organism>
<feature type="transmembrane region" description="Helical" evidence="1">
    <location>
        <begin position="83"/>
        <end position="102"/>
    </location>
</feature>
<proteinExistence type="predicted"/>
<keyword evidence="1" id="KW-1133">Transmembrane helix</keyword>
<reference evidence="2 3" key="2">
    <citation type="submission" date="2018-10" db="EMBL/GenBank/DDBJ databases">
        <authorList>
            <consortium name="Pathogen Informatics"/>
        </authorList>
    </citation>
    <scope>NUCLEOTIDE SEQUENCE [LARGE SCALE GENOMIC DNA]</scope>
</reference>
<name>A0A0N4V2C9_ENTVE</name>
<accession>A0A0N4V2C9</accession>
<protein>
    <submittedName>
        <fullName evidence="4">DUF4134 domain-containing protein</fullName>
    </submittedName>
</protein>
<keyword evidence="3" id="KW-1185">Reference proteome</keyword>
<sequence>MVDKIFSLKSAFTINALRLSCEYAAVKLSQEDREMSEPSSVQEEKKSRFSFRSSFQVLCTGLTAALLLRCFNRQIDSARRGKAIVGFAVCLYLSFASARGLAPFASNDS</sequence>
<evidence type="ECO:0000313" key="2">
    <source>
        <dbReference type="EMBL" id="VDD88798.1"/>
    </source>
</evidence>
<dbReference type="AlphaFoldDB" id="A0A0N4V2C9"/>
<keyword evidence="1" id="KW-0812">Transmembrane</keyword>
<reference evidence="4" key="1">
    <citation type="submission" date="2017-02" db="UniProtKB">
        <authorList>
            <consortium name="WormBaseParasite"/>
        </authorList>
    </citation>
    <scope>IDENTIFICATION</scope>
</reference>
<keyword evidence="1" id="KW-0472">Membrane</keyword>
<gene>
    <name evidence="2" type="ORF">EVEC_LOCUS3855</name>
</gene>
<dbReference type="WBParaSite" id="EVEC_0000414701-mRNA-1">
    <property type="protein sequence ID" value="EVEC_0000414701-mRNA-1"/>
    <property type="gene ID" value="EVEC_0000414701"/>
</dbReference>
<dbReference type="EMBL" id="UXUI01007701">
    <property type="protein sequence ID" value="VDD88798.1"/>
    <property type="molecule type" value="Genomic_DNA"/>
</dbReference>
<dbReference type="Proteomes" id="UP000274131">
    <property type="component" value="Unassembled WGS sequence"/>
</dbReference>
<evidence type="ECO:0000313" key="4">
    <source>
        <dbReference type="WBParaSite" id="EVEC_0000414701-mRNA-1"/>
    </source>
</evidence>